<proteinExistence type="predicted"/>
<sequence length="72" mass="8393">MLLMASPPSSLPCFYVLQFFLLFLAYQADIRETRISTDSRPFIEILEFGFTRNGKLQVSMRNISWSWPSNVN</sequence>
<keyword evidence="1" id="KW-0732">Signal</keyword>
<evidence type="ECO:0000313" key="3">
    <source>
        <dbReference type="Proteomes" id="UP000017836"/>
    </source>
</evidence>
<organism evidence="2 3">
    <name type="scientific">Amborella trichopoda</name>
    <dbReference type="NCBI Taxonomy" id="13333"/>
    <lineage>
        <taxon>Eukaryota</taxon>
        <taxon>Viridiplantae</taxon>
        <taxon>Streptophyta</taxon>
        <taxon>Embryophyta</taxon>
        <taxon>Tracheophyta</taxon>
        <taxon>Spermatophyta</taxon>
        <taxon>Magnoliopsida</taxon>
        <taxon>Amborellales</taxon>
        <taxon>Amborellaceae</taxon>
        <taxon>Amborella</taxon>
    </lineage>
</organism>
<dbReference type="AlphaFoldDB" id="W1NGH4"/>
<feature type="chain" id="PRO_5004807655" description="Secreted protein" evidence="1">
    <location>
        <begin position="28"/>
        <end position="72"/>
    </location>
</feature>
<name>W1NGH4_AMBTC</name>
<feature type="signal peptide" evidence="1">
    <location>
        <begin position="1"/>
        <end position="27"/>
    </location>
</feature>
<reference evidence="3" key="1">
    <citation type="journal article" date="2013" name="Science">
        <title>The Amborella genome and the evolution of flowering plants.</title>
        <authorList>
            <consortium name="Amborella Genome Project"/>
        </authorList>
    </citation>
    <scope>NUCLEOTIDE SEQUENCE [LARGE SCALE GENOMIC DNA]</scope>
</reference>
<gene>
    <name evidence="2" type="ORF">AMTR_s00011p00082660</name>
</gene>
<keyword evidence="3" id="KW-1185">Reference proteome</keyword>
<evidence type="ECO:0000256" key="1">
    <source>
        <dbReference type="SAM" id="SignalP"/>
    </source>
</evidence>
<dbReference type="EMBL" id="KI397507">
    <property type="protein sequence ID" value="ERM94593.1"/>
    <property type="molecule type" value="Genomic_DNA"/>
</dbReference>
<dbReference type="Gramene" id="ERM94593">
    <property type="protein sequence ID" value="ERM94593"/>
    <property type="gene ID" value="AMTR_s00011p00082660"/>
</dbReference>
<dbReference type="Proteomes" id="UP000017836">
    <property type="component" value="Unassembled WGS sequence"/>
</dbReference>
<protein>
    <recommendedName>
        <fullName evidence="4">Secreted protein</fullName>
    </recommendedName>
</protein>
<evidence type="ECO:0008006" key="4">
    <source>
        <dbReference type="Google" id="ProtNLM"/>
    </source>
</evidence>
<dbReference type="HOGENOM" id="CLU_2725548_0_0_1"/>
<evidence type="ECO:0000313" key="2">
    <source>
        <dbReference type="EMBL" id="ERM94593.1"/>
    </source>
</evidence>
<accession>W1NGH4</accession>